<evidence type="ECO:0000256" key="3">
    <source>
        <dbReference type="ARBA" id="ARBA00011952"/>
    </source>
</evidence>
<sequence length="254" mass="30245">MSFKKNIGLPMESFEEELYFNRELIHTKGLREFSLSEVVFRGKNKEDEKEKIIVFKKYQDIFLTEHKPHFDDVRFDIFVMLPGFHSGEFNHIPGYYRNYADNGFHFPELFQVVEGYAEFLLQQPAEKHEKVKDCILYRCQIGEIVTIPPAHGVTIINPTDKKTVVIRLRARDAESIHEHYNMTRGACYYREQNDKWIFNSNYEEIATMKLLPTQKKWKVFQKEIPIYQSFINNTWSQKFLLEPNPVDFTIDTLI</sequence>
<dbReference type="EMBL" id="CP084167">
    <property type="protein sequence ID" value="UJG42505.1"/>
    <property type="molecule type" value="Genomic_DNA"/>
</dbReference>
<evidence type="ECO:0000313" key="8">
    <source>
        <dbReference type="EMBL" id="UJG42505.1"/>
    </source>
</evidence>
<keyword evidence="5" id="KW-0324">Glycolysis</keyword>
<comment type="pathway">
    <text evidence="1">Carbohydrate degradation; glycolysis; D-glyceraldehyde 3-phosphate and glycerone phosphate from D-glucose: step 2/4.</text>
</comment>
<protein>
    <recommendedName>
        <fullName evidence="3">glucose-6-phosphate isomerase</fullName>
        <ecNumber evidence="3">5.3.1.9</ecNumber>
    </recommendedName>
</protein>
<organism evidence="8">
    <name type="scientific">Candidatus Heimdallarchaeum endolithica</name>
    <dbReference type="NCBI Taxonomy" id="2876572"/>
    <lineage>
        <taxon>Archaea</taxon>
        <taxon>Promethearchaeati</taxon>
        <taxon>Candidatus Heimdallarchaeota</taxon>
        <taxon>Candidatus Heimdallarchaeia (ex Rinke et al. 2021) (nom. nud.)</taxon>
        <taxon>Candidatus Heimdallarchaeales</taxon>
        <taxon>Candidatus Heimdallarchaeaceae</taxon>
        <taxon>Candidatus Heimdallarchaeum</taxon>
    </lineage>
</organism>
<evidence type="ECO:0000259" key="7">
    <source>
        <dbReference type="Pfam" id="PF06560"/>
    </source>
</evidence>
<comment type="catalytic activity">
    <reaction evidence="6">
        <text>alpha-D-glucose 6-phosphate = beta-D-fructose 6-phosphate</text>
        <dbReference type="Rhea" id="RHEA:11816"/>
        <dbReference type="ChEBI" id="CHEBI:57634"/>
        <dbReference type="ChEBI" id="CHEBI:58225"/>
        <dbReference type="EC" id="5.3.1.9"/>
    </reaction>
</comment>
<dbReference type="Pfam" id="PF06560">
    <property type="entry name" value="GPI"/>
    <property type="match status" value="1"/>
</dbReference>
<feature type="domain" description="Glucose-6-phosphate isomerase prokaryote" evidence="7">
    <location>
        <begin position="70"/>
        <end position="204"/>
    </location>
</feature>
<proteinExistence type="inferred from homology"/>
<dbReference type="InterPro" id="IPR010551">
    <property type="entry name" value="G6P_isomerase_prok"/>
</dbReference>
<dbReference type="GO" id="GO:0005737">
    <property type="term" value="C:cytoplasm"/>
    <property type="evidence" value="ECO:0007669"/>
    <property type="project" value="InterPro"/>
</dbReference>
<evidence type="ECO:0000256" key="4">
    <source>
        <dbReference type="ARBA" id="ARBA00022432"/>
    </source>
</evidence>
<dbReference type="GO" id="GO:0006094">
    <property type="term" value="P:gluconeogenesis"/>
    <property type="evidence" value="ECO:0007669"/>
    <property type="project" value="UniProtKB-KW"/>
</dbReference>
<name>A0A9Y1FMK8_9ARCH</name>
<evidence type="ECO:0000256" key="2">
    <source>
        <dbReference type="ARBA" id="ARBA00006542"/>
    </source>
</evidence>
<dbReference type="Gene3D" id="2.60.120.10">
    <property type="entry name" value="Jelly Rolls"/>
    <property type="match status" value="1"/>
</dbReference>
<reference evidence="8" key="1">
    <citation type="journal article" date="2022" name="Nat. Microbiol.">
        <title>Unique mobile elements and scalable gene flow at the prokaryote-eukaryote boundary revealed by circularized Asgard archaea genomes.</title>
        <authorList>
            <person name="Wu F."/>
            <person name="Speth D.R."/>
            <person name="Philosof A."/>
            <person name="Cremiere A."/>
            <person name="Narayanan A."/>
            <person name="Barco R.A."/>
            <person name="Connon S.A."/>
            <person name="Amend J.P."/>
            <person name="Antoshechkin I.A."/>
            <person name="Orphan V.J."/>
        </authorList>
    </citation>
    <scope>NUCLEOTIDE SEQUENCE</scope>
    <source>
        <strain evidence="8">PR6</strain>
    </source>
</reference>
<accession>A0A9Y1FMK8</accession>
<dbReference type="InterPro" id="IPR011051">
    <property type="entry name" value="RmlC_Cupin_sf"/>
</dbReference>
<dbReference type="GO" id="GO:0006096">
    <property type="term" value="P:glycolytic process"/>
    <property type="evidence" value="ECO:0007669"/>
    <property type="project" value="UniProtKB-KW"/>
</dbReference>
<dbReference type="AlphaFoldDB" id="A0A9Y1FMK8"/>
<comment type="similarity">
    <text evidence="2">Belongs to the archaeal-type GPI family.</text>
</comment>
<dbReference type="GO" id="GO:0004347">
    <property type="term" value="F:glucose-6-phosphate isomerase activity"/>
    <property type="evidence" value="ECO:0007669"/>
    <property type="project" value="UniProtKB-EC"/>
</dbReference>
<keyword evidence="4" id="KW-0312">Gluconeogenesis</keyword>
<evidence type="ECO:0000256" key="5">
    <source>
        <dbReference type="ARBA" id="ARBA00023152"/>
    </source>
</evidence>
<dbReference type="InterPro" id="IPR014710">
    <property type="entry name" value="RmlC-like_jellyroll"/>
</dbReference>
<dbReference type="EC" id="5.3.1.9" evidence="3"/>
<dbReference type="Proteomes" id="UP001200513">
    <property type="component" value="Chromosome"/>
</dbReference>
<dbReference type="SUPFAM" id="SSF51182">
    <property type="entry name" value="RmlC-like cupins"/>
    <property type="match status" value="1"/>
</dbReference>
<gene>
    <name evidence="8" type="ORF">K9W46_08875</name>
</gene>
<evidence type="ECO:0000256" key="1">
    <source>
        <dbReference type="ARBA" id="ARBA00004926"/>
    </source>
</evidence>
<evidence type="ECO:0000256" key="6">
    <source>
        <dbReference type="ARBA" id="ARBA00029321"/>
    </source>
</evidence>